<reference evidence="2" key="1">
    <citation type="journal article" date="2020" name="Appl. Environ. Microbiol.">
        <title>Diazotrophic Anaeromyxobacter Isolates from Soils.</title>
        <authorList>
            <person name="Masuda Y."/>
            <person name="Yamanaka H."/>
            <person name="Xu Z.X."/>
            <person name="Shiratori Y."/>
            <person name="Aono T."/>
            <person name="Amachi S."/>
            <person name="Senoo K."/>
            <person name="Itoh H."/>
        </authorList>
    </citation>
    <scope>NUCLEOTIDE SEQUENCE [LARGE SCALE GENOMIC DNA]</scope>
    <source>
        <strain evidence="2">R267</strain>
    </source>
</reference>
<keyword evidence="2" id="KW-1185">Reference proteome</keyword>
<protein>
    <submittedName>
        <fullName evidence="1">Uncharacterized protein</fullName>
    </submittedName>
</protein>
<dbReference type="AlphaFoldDB" id="A0A7I9VHU9"/>
<evidence type="ECO:0000313" key="2">
    <source>
        <dbReference type="Proteomes" id="UP000503640"/>
    </source>
</evidence>
<accession>A0A7I9VHU9</accession>
<dbReference type="Proteomes" id="UP000503640">
    <property type="component" value="Unassembled WGS sequence"/>
</dbReference>
<dbReference type="RefSeq" id="WP_176063064.1">
    <property type="nucleotide sequence ID" value="NZ_BJTG01000002.1"/>
</dbReference>
<dbReference type="EMBL" id="BJTG01000002">
    <property type="protein sequence ID" value="GEJ55983.1"/>
    <property type="molecule type" value="Genomic_DNA"/>
</dbReference>
<proteinExistence type="predicted"/>
<sequence length="66" mass="7291">MAIWHVSVNGTPACTSPVLTADERLEPPICGSRNRQRVEEYAVLLRSRHPDAEVEVVAYGCPTRGE</sequence>
<comment type="caution">
    <text evidence="1">The sequence shown here is derived from an EMBL/GenBank/DDBJ whole genome shotgun (WGS) entry which is preliminary data.</text>
</comment>
<gene>
    <name evidence="1" type="ORF">AMYX_07240</name>
</gene>
<evidence type="ECO:0000313" key="1">
    <source>
        <dbReference type="EMBL" id="GEJ55983.1"/>
    </source>
</evidence>
<name>A0A7I9VHU9_9BACT</name>
<organism evidence="1 2">
    <name type="scientific">Anaeromyxobacter diazotrophicus</name>
    <dbReference type="NCBI Taxonomy" id="2590199"/>
    <lineage>
        <taxon>Bacteria</taxon>
        <taxon>Pseudomonadati</taxon>
        <taxon>Myxococcota</taxon>
        <taxon>Myxococcia</taxon>
        <taxon>Myxococcales</taxon>
        <taxon>Cystobacterineae</taxon>
        <taxon>Anaeromyxobacteraceae</taxon>
        <taxon>Anaeromyxobacter</taxon>
    </lineage>
</organism>